<dbReference type="InterPro" id="IPR001647">
    <property type="entry name" value="HTH_TetR"/>
</dbReference>
<accession>A0A418SGC9</accession>
<protein>
    <submittedName>
        <fullName evidence="2">Uncharacterized protein</fullName>
    </submittedName>
</protein>
<evidence type="ECO:0000313" key="3">
    <source>
        <dbReference type="Proteomes" id="UP000283786"/>
    </source>
</evidence>
<dbReference type="Proteomes" id="UP000283786">
    <property type="component" value="Chromosome"/>
</dbReference>
<dbReference type="GO" id="GO:0003677">
    <property type="term" value="F:DNA binding"/>
    <property type="evidence" value="ECO:0007669"/>
    <property type="project" value="UniProtKB-KW"/>
</dbReference>
<gene>
    <name evidence="2" type="ORF">PSAL_029950</name>
</gene>
<sequence>MWRQTAVTVPLIGTDPPRCVAALQRLTYGFHMSRKPRLSPDDWLNAGLQALAVAGPEALKAEPLARELGTTKGSFYWHFADVPAYRKALLDFWGRMASADHEMPSDKRQSVARLHEIMRNGFTGDMAAETALRAWARTDANAAATLADIDARRLSYLQDILRQIGVTNPDIARMLYGAQIGIVQIGEGGTPENETALDTLVDLVLALR</sequence>
<dbReference type="AlphaFoldDB" id="A0A418SGC9"/>
<dbReference type="Pfam" id="PF00440">
    <property type="entry name" value="TetR_N"/>
    <property type="match status" value="1"/>
</dbReference>
<dbReference type="KEGG" id="palw:PSAL_029950"/>
<proteinExistence type="predicted"/>
<name>A0A418SGC9_9RHOB</name>
<keyword evidence="3" id="KW-1185">Reference proteome</keyword>
<evidence type="ECO:0000313" key="2">
    <source>
        <dbReference type="EMBL" id="QPM91740.1"/>
    </source>
</evidence>
<reference evidence="2 3" key="1">
    <citation type="submission" date="2020-08" db="EMBL/GenBank/DDBJ databases">
        <title>Genome sequence of Rhodobacteraceae bacterium Lw-13e.</title>
        <authorList>
            <person name="Poehlein A."/>
            <person name="Wolter L."/>
            <person name="Daniel R."/>
            <person name="Brinkhoff T."/>
        </authorList>
    </citation>
    <scope>NUCLEOTIDE SEQUENCE [LARGE SCALE GENOMIC DNA]</scope>
    <source>
        <strain evidence="2 3">Lw-13e</strain>
    </source>
</reference>
<dbReference type="Gene3D" id="1.10.357.10">
    <property type="entry name" value="Tetracycline Repressor, domain 2"/>
    <property type="match status" value="1"/>
</dbReference>
<dbReference type="SUPFAM" id="SSF46689">
    <property type="entry name" value="Homeodomain-like"/>
    <property type="match status" value="1"/>
</dbReference>
<dbReference type="InterPro" id="IPR009057">
    <property type="entry name" value="Homeodomain-like_sf"/>
</dbReference>
<evidence type="ECO:0000256" key="1">
    <source>
        <dbReference type="ARBA" id="ARBA00023125"/>
    </source>
</evidence>
<organism evidence="2 3">
    <name type="scientific">Pseudooceanicola algae</name>
    <dbReference type="NCBI Taxonomy" id="1537215"/>
    <lineage>
        <taxon>Bacteria</taxon>
        <taxon>Pseudomonadati</taxon>
        <taxon>Pseudomonadota</taxon>
        <taxon>Alphaproteobacteria</taxon>
        <taxon>Rhodobacterales</taxon>
        <taxon>Paracoccaceae</taxon>
        <taxon>Pseudooceanicola</taxon>
    </lineage>
</organism>
<dbReference type="EMBL" id="CP060436">
    <property type="protein sequence ID" value="QPM91740.1"/>
    <property type="molecule type" value="Genomic_DNA"/>
</dbReference>
<keyword evidence="1" id="KW-0238">DNA-binding</keyword>